<gene>
    <name evidence="2" type="ORF">NRE15_09665</name>
</gene>
<evidence type="ECO:0000313" key="3">
    <source>
        <dbReference type="Proteomes" id="UP001315967"/>
    </source>
</evidence>
<accession>A0ABY5P364</accession>
<keyword evidence="1" id="KW-0812">Transmembrane</keyword>
<feature type="transmembrane region" description="Helical" evidence="1">
    <location>
        <begin position="15"/>
        <end position="37"/>
    </location>
</feature>
<keyword evidence="1" id="KW-1133">Transmembrane helix</keyword>
<reference evidence="2 3" key="1">
    <citation type="submission" date="2022-08" db="EMBL/GenBank/DDBJ databases">
        <title>Aerococcaceae sp. nov isolated from spoiled eye mask.</title>
        <authorList>
            <person name="Zhou G."/>
            <person name="Xie X.-B."/>
            <person name="Shi Q.-S."/>
            <person name="Wang Y.-S."/>
            <person name="Wen X."/>
            <person name="Peng H."/>
            <person name="Yang X.-J."/>
            <person name="Tao H.-B."/>
            <person name="Huang X.-M."/>
        </authorList>
    </citation>
    <scope>NUCLEOTIDE SEQUENCE [LARGE SCALE GENOMIC DNA]</scope>
    <source>
        <strain evidence="3">DM20194951</strain>
    </source>
</reference>
<dbReference type="InterPro" id="IPR030949">
    <property type="entry name" value="ECF_S_folate_fam"/>
</dbReference>
<protein>
    <submittedName>
        <fullName evidence="2">Folate family ECF transporter S component</fullName>
    </submittedName>
</protein>
<evidence type="ECO:0000313" key="2">
    <source>
        <dbReference type="EMBL" id="UUX33167.1"/>
    </source>
</evidence>
<proteinExistence type="predicted"/>
<dbReference type="EMBL" id="CP102453">
    <property type="protein sequence ID" value="UUX33167.1"/>
    <property type="molecule type" value="Genomic_DNA"/>
</dbReference>
<dbReference type="Pfam" id="PF12822">
    <property type="entry name" value="ECF_trnsprt"/>
    <property type="match status" value="1"/>
</dbReference>
<dbReference type="Proteomes" id="UP001315967">
    <property type="component" value="Chromosome"/>
</dbReference>
<dbReference type="InterPro" id="IPR024529">
    <property type="entry name" value="ECF_trnsprt_substrate-spec"/>
</dbReference>
<keyword evidence="3" id="KW-1185">Reference proteome</keyword>
<feature type="transmembrane region" description="Helical" evidence="1">
    <location>
        <begin position="49"/>
        <end position="69"/>
    </location>
</feature>
<feature type="transmembrane region" description="Helical" evidence="1">
    <location>
        <begin position="112"/>
        <end position="136"/>
    </location>
</feature>
<evidence type="ECO:0000256" key="1">
    <source>
        <dbReference type="SAM" id="Phobius"/>
    </source>
</evidence>
<dbReference type="NCBIfam" id="TIGR04518">
    <property type="entry name" value="ECF_S_folT_fam"/>
    <property type="match status" value="1"/>
</dbReference>
<dbReference type="RefSeq" id="WP_313792669.1">
    <property type="nucleotide sequence ID" value="NZ_CP102453.1"/>
</dbReference>
<name>A0ABY5P364_9LACT</name>
<keyword evidence="1" id="KW-0472">Membrane</keyword>
<organism evidence="2 3">
    <name type="scientific">Fundicoccus culcitae</name>
    <dbReference type="NCBI Taxonomy" id="2969821"/>
    <lineage>
        <taxon>Bacteria</taxon>
        <taxon>Bacillati</taxon>
        <taxon>Bacillota</taxon>
        <taxon>Bacilli</taxon>
        <taxon>Lactobacillales</taxon>
        <taxon>Aerococcaceae</taxon>
        <taxon>Fundicoccus</taxon>
    </lineage>
</organism>
<sequence>MNKTTKRYQTGKLSALNITVLGVVLAFRILITFVPAFSVGNYVEIGIGFIGAALTGALFGPWYAMIVSVANDLITTSMQGYQFFIGFTLSAALGGLIYGYMLWRKEITWKRVFTTVLIITLVVNLGLNSLWIRIMYGQAWIAFMPARIAKNAVSLVLNTVILKLLFDNPTVKRMIEKYRF</sequence>
<dbReference type="Gene3D" id="1.10.1760.20">
    <property type="match status" value="1"/>
</dbReference>
<feature type="transmembrane region" description="Helical" evidence="1">
    <location>
        <begin position="81"/>
        <end position="100"/>
    </location>
</feature>